<evidence type="ECO:0008006" key="2">
    <source>
        <dbReference type="Google" id="ProtNLM"/>
    </source>
</evidence>
<name>A0A382X5W6_9ZZZZ</name>
<sequence length="272" mass="30296">ESYSGINGEATPLRIFKPKKPNKTTFILFPGASPFAEEHPGMIGLATTIMNLGYNVFIPRIPPLKALSIKSENVEWFAKAYDEIINRNDVDKTNVTIIGISFGGSLLLKATLDERIKLNPPRSMLMYGSCFDLESGLNFLLSGEIEHNEKIAHIPPNDWGLTVLFHNFIKDVDAGFDTSMVQTVLAARVADKLDKVERLKAELNEHDFQFVDSVLTAKYTPQIAGIAKQIIKSQKDSLKQVSPSSFCEQIEMKVFIMHGANDSMVPYTESVK</sequence>
<evidence type="ECO:0000313" key="1">
    <source>
        <dbReference type="EMBL" id="SVD66260.1"/>
    </source>
</evidence>
<dbReference type="InterPro" id="IPR029058">
    <property type="entry name" value="AB_hydrolase_fold"/>
</dbReference>
<proteinExistence type="predicted"/>
<dbReference type="AlphaFoldDB" id="A0A382X5W6"/>
<protein>
    <recommendedName>
        <fullName evidence="2">Serine aminopeptidase S33 domain-containing protein</fullName>
    </recommendedName>
</protein>
<feature type="non-terminal residue" evidence="1">
    <location>
        <position position="1"/>
    </location>
</feature>
<organism evidence="1">
    <name type="scientific">marine metagenome</name>
    <dbReference type="NCBI Taxonomy" id="408172"/>
    <lineage>
        <taxon>unclassified sequences</taxon>
        <taxon>metagenomes</taxon>
        <taxon>ecological metagenomes</taxon>
    </lineage>
</organism>
<feature type="non-terminal residue" evidence="1">
    <location>
        <position position="272"/>
    </location>
</feature>
<dbReference type="Gene3D" id="3.40.50.1820">
    <property type="entry name" value="alpha/beta hydrolase"/>
    <property type="match status" value="1"/>
</dbReference>
<reference evidence="1" key="1">
    <citation type="submission" date="2018-05" db="EMBL/GenBank/DDBJ databases">
        <authorList>
            <person name="Lanie J.A."/>
            <person name="Ng W.-L."/>
            <person name="Kazmierczak K.M."/>
            <person name="Andrzejewski T.M."/>
            <person name="Davidsen T.M."/>
            <person name="Wayne K.J."/>
            <person name="Tettelin H."/>
            <person name="Glass J.I."/>
            <person name="Rusch D."/>
            <person name="Podicherti R."/>
            <person name="Tsui H.-C.T."/>
            <person name="Winkler M.E."/>
        </authorList>
    </citation>
    <scope>NUCLEOTIDE SEQUENCE</scope>
</reference>
<gene>
    <name evidence="1" type="ORF">METZ01_LOCUS419114</name>
</gene>
<dbReference type="SUPFAM" id="SSF53474">
    <property type="entry name" value="alpha/beta-Hydrolases"/>
    <property type="match status" value="1"/>
</dbReference>
<accession>A0A382X5W6</accession>
<dbReference type="EMBL" id="UINC01165072">
    <property type="protein sequence ID" value="SVD66260.1"/>
    <property type="molecule type" value="Genomic_DNA"/>
</dbReference>